<evidence type="ECO:0000256" key="2">
    <source>
        <dbReference type="ARBA" id="ARBA00023125"/>
    </source>
</evidence>
<dbReference type="EMBL" id="UFQC01000012">
    <property type="protein sequence ID" value="SSW67584.1"/>
    <property type="molecule type" value="Genomic_DNA"/>
</dbReference>
<dbReference type="InterPro" id="IPR050707">
    <property type="entry name" value="HTH_MetabolicPath_Reg"/>
</dbReference>
<dbReference type="EMBL" id="CP148753">
    <property type="protein sequence ID" value="WXR75067.1"/>
    <property type="molecule type" value="Genomic_DNA"/>
</dbReference>
<dbReference type="InterPro" id="IPR036388">
    <property type="entry name" value="WH-like_DNA-bd_sf"/>
</dbReference>
<dbReference type="InterPro" id="IPR011991">
    <property type="entry name" value="ArsR-like_HTH"/>
</dbReference>
<dbReference type="InterPro" id="IPR036390">
    <property type="entry name" value="WH_DNA-bd_sf"/>
</dbReference>
<gene>
    <name evidence="6" type="primary">iclR_6</name>
    <name evidence="6" type="ORF">AVE30378_02621</name>
    <name evidence="7" type="ORF">WHX56_06075</name>
</gene>
<evidence type="ECO:0000256" key="1">
    <source>
        <dbReference type="ARBA" id="ARBA00023015"/>
    </source>
</evidence>
<dbReference type="PANTHER" id="PTHR30136">
    <property type="entry name" value="HELIX-TURN-HELIX TRANSCRIPTIONAL REGULATOR, ICLR FAMILY"/>
    <property type="match status" value="1"/>
</dbReference>
<evidence type="ECO:0000256" key="3">
    <source>
        <dbReference type="ARBA" id="ARBA00023163"/>
    </source>
</evidence>
<feature type="domain" description="HTH iclR-type" evidence="4">
    <location>
        <begin position="20"/>
        <end position="81"/>
    </location>
</feature>
<keyword evidence="2" id="KW-0238">DNA-binding</keyword>
<dbReference type="SUPFAM" id="SSF55781">
    <property type="entry name" value="GAF domain-like"/>
    <property type="match status" value="1"/>
</dbReference>
<keyword evidence="9" id="KW-1185">Reference proteome</keyword>
<protein>
    <submittedName>
        <fullName evidence="7">IclR family transcriptional regulator</fullName>
    </submittedName>
    <submittedName>
        <fullName evidence="6">Transcriptional repressor IclR</fullName>
    </submittedName>
</protein>
<dbReference type="RefSeq" id="WP_244235034.1">
    <property type="nucleotide sequence ID" value="NZ_CP148753.1"/>
</dbReference>
<accession>A0A446CI56</accession>
<dbReference type="SUPFAM" id="SSF46785">
    <property type="entry name" value="Winged helix' DNA-binding domain"/>
    <property type="match status" value="1"/>
</dbReference>
<dbReference type="GO" id="GO:0003700">
    <property type="term" value="F:DNA-binding transcription factor activity"/>
    <property type="evidence" value="ECO:0007669"/>
    <property type="project" value="TreeGrafter"/>
</dbReference>
<feature type="domain" description="IclR-ED" evidence="5">
    <location>
        <begin position="75"/>
        <end position="265"/>
    </location>
</feature>
<organism evidence="6 8">
    <name type="scientific">Achromobacter veterisilvae</name>
    <dbReference type="NCBI Taxonomy" id="2069367"/>
    <lineage>
        <taxon>Bacteria</taxon>
        <taxon>Pseudomonadati</taxon>
        <taxon>Pseudomonadota</taxon>
        <taxon>Betaproteobacteria</taxon>
        <taxon>Burkholderiales</taxon>
        <taxon>Alcaligenaceae</taxon>
        <taxon>Achromobacter</taxon>
    </lineage>
</organism>
<evidence type="ECO:0000313" key="8">
    <source>
        <dbReference type="Proteomes" id="UP000289465"/>
    </source>
</evidence>
<evidence type="ECO:0000313" key="6">
    <source>
        <dbReference type="EMBL" id="SSW67584.1"/>
    </source>
</evidence>
<dbReference type="PANTHER" id="PTHR30136:SF35">
    <property type="entry name" value="HTH-TYPE TRANSCRIPTIONAL REGULATOR RV1719"/>
    <property type="match status" value="1"/>
</dbReference>
<dbReference type="InterPro" id="IPR029016">
    <property type="entry name" value="GAF-like_dom_sf"/>
</dbReference>
<dbReference type="Proteomes" id="UP001456224">
    <property type="component" value="Chromosome"/>
</dbReference>
<keyword evidence="1" id="KW-0805">Transcription regulation</keyword>
<keyword evidence="3" id="KW-0804">Transcription</keyword>
<dbReference type="InterPro" id="IPR014757">
    <property type="entry name" value="Tscrpt_reg_IclR_C"/>
</dbReference>
<dbReference type="Pfam" id="PF09339">
    <property type="entry name" value="HTH_IclR"/>
    <property type="match status" value="1"/>
</dbReference>
<dbReference type="Gene3D" id="3.30.450.40">
    <property type="match status" value="1"/>
</dbReference>
<dbReference type="Proteomes" id="UP000289465">
    <property type="component" value="Unassembled WGS sequence"/>
</dbReference>
<dbReference type="Gene3D" id="1.10.10.10">
    <property type="entry name" value="Winged helix-like DNA-binding domain superfamily/Winged helix DNA-binding domain"/>
    <property type="match status" value="1"/>
</dbReference>
<proteinExistence type="predicted"/>
<evidence type="ECO:0000259" key="4">
    <source>
        <dbReference type="PROSITE" id="PS51077"/>
    </source>
</evidence>
<dbReference type="PROSITE" id="PS51078">
    <property type="entry name" value="ICLR_ED"/>
    <property type="match status" value="1"/>
</dbReference>
<dbReference type="CDD" id="cd00090">
    <property type="entry name" value="HTH_ARSR"/>
    <property type="match status" value="1"/>
</dbReference>
<evidence type="ECO:0000313" key="7">
    <source>
        <dbReference type="EMBL" id="WXR75067.1"/>
    </source>
</evidence>
<dbReference type="InterPro" id="IPR005471">
    <property type="entry name" value="Tscrpt_reg_IclR_N"/>
</dbReference>
<dbReference type="Pfam" id="PF01614">
    <property type="entry name" value="IclR_C"/>
    <property type="match status" value="1"/>
</dbReference>
<dbReference type="AlphaFoldDB" id="A0A446CI56"/>
<dbReference type="SMART" id="SM00346">
    <property type="entry name" value="HTH_ICLR"/>
    <property type="match status" value="1"/>
</dbReference>
<reference evidence="7 9" key="2">
    <citation type="submission" date="2024-03" db="EMBL/GenBank/DDBJ databases">
        <title>Reference genomes for the five species model microbial community.</title>
        <authorList>
            <person name="Padfield D."/>
        </authorList>
    </citation>
    <scope>NUCLEOTIDE SEQUENCE [LARGE SCALE GENOMIC DNA]</scope>
    <source>
        <strain evidence="7 9">AB1</strain>
    </source>
</reference>
<evidence type="ECO:0000313" key="9">
    <source>
        <dbReference type="Proteomes" id="UP001456224"/>
    </source>
</evidence>
<reference evidence="6 8" key="1">
    <citation type="submission" date="2018-07" db="EMBL/GenBank/DDBJ databases">
        <authorList>
            <person name="Peeters C."/>
        </authorList>
    </citation>
    <scope>NUCLEOTIDE SEQUENCE [LARGE SCALE GENOMIC DNA]</scope>
    <source>
        <strain evidence="6 8">LMG 30378</strain>
    </source>
</reference>
<dbReference type="GO" id="GO:0003677">
    <property type="term" value="F:DNA binding"/>
    <property type="evidence" value="ECO:0007669"/>
    <property type="project" value="UniProtKB-KW"/>
</dbReference>
<dbReference type="PROSITE" id="PS51077">
    <property type="entry name" value="HTH_ICLR"/>
    <property type="match status" value="1"/>
</dbReference>
<sequence length="275" mass="29158">MKLQRKSVSEAMAPAPVQESNALLRGLKVLAALADAARPMSLSDIGEGVGLPPSTTHRVLQNLLKDAYVYQDAQGRYGLGAAGLQPLPLDHPLNVLRRDAIAPMRALQAAFGPSILLFAFPGRQRVVVDYVPGSYHVTPYFDTRVTAPLHASVSGKLLLSGLGAAERDELLGPQPYRSRTDSTLVKRSALFKQLDAIASDGIATNVNENVQGISAIGTRLATPEGRNFGAIVITGPASFFTDAALTQMGADLSATAEMLRNTSASSRLMGRLLGR</sequence>
<name>A0A446CI56_9BURK</name>
<evidence type="ECO:0000259" key="5">
    <source>
        <dbReference type="PROSITE" id="PS51078"/>
    </source>
</evidence>
<dbReference type="GO" id="GO:0045892">
    <property type="term" value="P:negative regulation of DNA-templated transcription"/>
    <property type="evidence" value="ECO:0007669"/>
    <property type="project" value="TreeGrafter"/>
</dbReference>